<dbReference type="AlphaFoldDB" id="A0A3P8UEF9"/>
<dbReference type="GO" id="GO:0042742">
    <property type="term" value="P:defense response to bacterium"/>
    <property type="evidence" value="ECO:0007669"/>
    <property type="project" value="InterPro"/>
</dbReference>
<dbReference type="GO" id="GO:0061844">
    <property type="term" value="P:antimicrobial humoral immune response mediated by antimicrobial peptide"/>
    <property type="evidence" value="ECO:0007669"/>
    <property type="project" value="TreeGrafter"/>
</dbReference>
<name>A0A3P8UEF9_CYNSE</name>
<organism evidence="2 3">
    <name type="scientific">Cynoglossus semilaevis</name>
    <name type="common">Tongue sole</name>
    <dbReference type="NCBI Taxonomy" id="244447"/>
    <lineage>
        <taxon>Eukaryota</taxon>
        <taxon>Metazoa</taxon>
        <taxon>Chordata</taxon>
        <taxon>Craniata</taxon>
        <taxon>Vertebrata</taxon>
        <taxon>Euteleostomi</taxon>
        <taxon>Actinopterygii</taxon>
        <taxon>Neopterygii</taxon>
        <taxon>Teleostei</taxon>
        <taxon>Neoteleostei</taxon>
        <taxon>Acanthomorphata</taxon>
        <taxon>Carangaria</taxon>
        <taxon>Pleuronectiformes</taxon>
        <taxon>Pleuronectoidei</taxon>
        <taxon>Cynoglossidae</taxon>
        <taxon>Cynoglossinae</taxon>
        <taxon>Cynoglossus</taxon>
    </lineage>
</organism>
<sequence>MQLTTVCSPRGSAAVFLILVLLTWSQQVSSGPLASETKSSPDLGLDSRPQVHRVARMTPLWRILNSKPFGAYCQNNYECSTGICRYVYSDIWIILMNTLRQFSLISLFIFPQGGTLFGHPTLTVWCCKILNQSPTNPHRVLGTTSSRCHQILIASPSNLTGLSSNHHNQILISFSSKPHVLLKSFAHQDSVTSSSHPHQITTDHNQRI</sequence>
<evidence type="ECO:0000313" key="2">
    <source>
        <dbReference type="Ensembl" id="ENSCSEP00000000782.1"/>
    </source>
</evidence>
<dbReference type="Pfam" id="PF07359">
    <property type="entry name" value="LEAP-2"/>
    <property type="match status" value="1"/>
</dbReference>
<reference evidence="2 3" key="1">
    <citation type="journal article" date="2014" name="Nat. Genet.">
        <title>Whole-genome sequence of a flatfish provides insights into ZW sex chromosome evolution and adaptation to a benthic lifestyle.</title>
        <authorList>
            <person name="Chen S."/>
            <person name="Zhang G."/>
            <person name="Shao C."/>
            <person name="Huang Q."/>
            <person name="Liu G."/>
            <person name="Zhang P."/>
            <person name="Song W."/>
            <person name="An N."/>
            <person name="Chalopin D."/>
            <person name="Volff J.N."/>
            <person name="Hong Y."/>
            <person name="Li Q."/>
            <person name="Sha Z."/>
            <person name="Zhou H."/>
            <person name="Xie M."/>
            <person name="Yu Q."/>
            <person name="Liu Y."/>
            <person name="Xiang H."/>
            <person name="Wang N."/>
            <person name="Wu K."/>
            <person name="Yang C."/>
            <person name="Zhou Q."/>
            <person name="Liao X."/>
            <person name="Yang L."/>
            <person name="Hu Q."/>
            <person name="Zhang J."/>
            <person name="Meng L."/>
            <person name="Jin L."/>
            <person name="Tian Y."/>
            <person name="Lian J."/>
            <person name="Yang J."/>
            <person name="Miao G."/>
            <person name="Liu S."/>
            <person name="Liang Z."/>
            <person name="Yan F."/>
            <person name="Li Y."/>
            <person name="Sun B."/>
            <person name="Zhang H."/>
            <person name="Zhang J."/>
            <person name="Zhu Y."/>
            <person name="Du M."/>
            <person name="Zhao Y."/>
            <person name="Schartl M."/>
            <person name="Tang Q."/>
            <person name="Wang J."/>
        </authorList>
    </citation>
    <scope>NUCLEOTIDE SEQUENCE</scope>
</reference>
<dbReference type="Ensembl" id="ENSCSET00000000810.1">
    <property type="protein sequence ID" value="ENSCSEP00000000782.1"/>
    <property type="gene ID" value="ENSCSEG00000000558.1"/>
</dbReference>
<feature type="chain" id="PRO_5018272064" evidence="1">
    <location>
        <begin position="31"/>
        <end position="208"/>
    </location>
</feature>
<reference evidence="2" key="3">
    <citation type="submission" date="2025-09" db="UniProtKB">
        <authorList>
            <consortium name="Ensembl"/>
        </authorList>
    </citation>
    <scope>IDENTIFICATION</scope>
</reference>
<dbReference type="Gene3D" id="4.10.40.50">
    <property type="match status" value="1"/>
</dbReference>
<dbReference type="PANTHER" id="PTHR21007">
    <property type="entry name" value="LIVER EXPRESSED ANTIMICROBIAL PEPTIDE 2"/>
    <property type="match status" value="1"/>
</dbReference>
<dbReference type="GeneTree" id="ENSGT00510000050937"/>
<dbReference type="InterPro" id="IPR009955">
    <property type="entry name" value="LEAP-2"/>
</dbReference>
<evidence type="ECO:0000313" key="3">
    <source>
        <dbReference type="Proteomes" id="UP000265120"/>
    </source>
</evidence>
<accession>A0A3P8UEF9</accession>
<feature type="signal peptide" evidence="1">
    <location>
        <begin position="1"/>
        <end position="30"/>
    </location>
</feature>
<keyword evidence="3" id="KW-1185">Reference proteome</keyword>
<keyword evidence="1" id="KW-0732">Signal</keyword>
<dbReference type="InParanoid" id="A0A3P8UEF9"/>
<evidence type="ECO:0000256" key="1">
    <source>
        <dbReference type="SAM" id="SignalP"/>
    </source>
</evidence>
<reference evidence="2" key="2">
    <citation type="submission" date="2025-08" db="UniProtKB">
        <authorList>
            <consortium name="Ensembl"/>
        </authorList>
    </citation>
    <scope>IDENTIFICATION</scope>
</reference>
<dbReference type="Proteomes" id="UP000265120">
    <property type="component" value="Chromosome 1"/>
</dbReference>
<protein>
    <submittedName>
        <fullName evidence="2">Liver enriched antimicrobial peptide 2</fullName>
    </submittedName>
</protein>
<proteinExistence type="predicted"/>
<dbReference type="PANTHER" id="PTHR21007:SF5">
    <property type="entry name" value="LIVER-EXPRESSED ANTIMICROBIAL PEPTIDE 2"/>
    <property type="match status" value="1"/>
</dbReference>